<dbReference type="GeneID" id="301684109"/>
<gene>
    <name evidence="2" type="ORF">NIES46_33190</name>
</gene>
<dbReference type="InterPro" id="IPR029068">
    <property type="entry name" value="Glyas_Bleomycin-R_OHBP_Dase"/>
</dbReference>
<dbReference type="Proteomes" id="UP000326169">
    <property type="component" value="Unassembled WGS sequence"/>
</dbReference>
<reference evidence="2 3" key="1">
    <citation type="journal article" date="2019" name="J Genomics">
        <title>The Draft Genome of a Hydrogen-producing Cyanobacterium, Arthrospira platensis NIES-46.</title>
        <authorList>
            <person name="Suzuki S."/>
            <person name="Yamaguchi H."/>
            <person name="Kawachi M."/>
        </authorList>
    </citation>
    <scope>NUCLEOTIDE SEQUENCE [LARGE SCALE GENOMIC DNA]</scope>
    <source>
        <strain evidence="2 3">NIES-46</strain>
    </source>
</reference>
<evidence type="ECO:0008006" key="4">
    <source>
        <dbReference type="Google" id="ProtNLM"/>
    </source>
</evidence>
<protein>
    <recommendedName>
        <fullName evidence="4">Glyoxalase-like domain protein</fullName>
    </recommendedName>
</protein>
<dbReference type="EMBL" id="BIMW01000125">
    <property type="protein sequence ID" value="GCE95256.1"/>
    <property type="molecule type" value="Genomic_DNA"/>
</dbReference>
<keyword evidence="1" id="KW-0812">Transmembrane</keyword>
<proteinExistence type="predicted"/>
<name>A0A5M3TBN9_LIMPL</name>
<feature type="transmembrane region" description="Helical" evidence="1">
    <location>
        <begin position="31"/>
        <end position="52"/>
    </location>
</feature>
<evidence type="ECO:0000256" key="1">
    <source>
        <dbReference type="SAM" id="Phobius"/>
    </source>
</evidence>
<organism evidence="2 3">
    <name type="scientific">Limnospira platensis NIES-46</name>
    <dbReference type="NCBI Taxonomy" id="1236695"/>
    <lineage>
        <taxon>Bacteria</taxon>
        <taxon>Bacillati</taxon>
        <taxon>Cyanobacteriota</taxon>
        <taxon>Cyanophyceae</taxon>
        <taxon>Oscillatoriophycideae</taxon>
        <taxon>Oscillatoriales</taxon>
        <taxon>Sirenicapillariaceae</taxon>
        <taxon>Limnospira</taxon>
    </lineage>
</organism>
<dbReference type="Gene3D" id="3.10.180.10">
    <property type="entry name" value="2,3-Dihydroxybiphenyl 1,2-Dioxygenase, domain 1"/>
    <property type="match status" value="1"/>
</dbReference>
<keyword evidence="1" id="KW-0472">Membrane</keyword>
<sequence length="199" mass="22470">MVLATSIIENFLPHPLPLGAFLPELGLDSIFSTQGVMVMLLAAYAVAMWMFLTSAPKVHTIMVTDLNMARQFYEGLLNLPVADVPLHYYYNYEQTLGATGIDPLYLSTNISTANNQDLGASDGLWYQLMKNTQLHIISGASYGPKNRHRHVCFDRDCLDQVLMRVQTQALKFKIRSERPLNFLVKDLDGRVLEFSEVKN</sequence>
<keyword evidence="3" id="KW-1185">Reference proteome</keyword>
<dbReference type="RefSeq" id="WP_006618959.1">
    <property type="nucleotide sequence ID" value="NZ_BIMW01000125.1"/>
</dbReference>
<keyword evidence="1" id="KW-1133">Transmembrane helix</keyword>
<dbReference type="SUPFAM" id="SSF54593">
    <property type="entry name" value="Glyoxalase/Bleomycin resistance protein/Dihydroxybiphenyl dioxygenase"/>
    <property type="match status" value="1"/>
</dbReference>
<evidence type="ECO:0000313" key="3">
    <source>
        <dbReference type="Proteomes" id="UP000326169"/>
    </source>
</evidence>
<comment type="caution">
    <text evidence="2">The sequence shown here is derived from an EMBL/GenBank/DDBJ whole genome shotgun (WGS) entry which is preliminary data.</text>
</comment>
<evidence type="ECO:0000313" key="2">
    <source>
        <dbReference type="EMBL" id="GCE95256.1"/>
    </source>
</evidence>
<accession>A0A5M3TBN9</accession>